<dbReference type="STRING" id="695939.SAMN00790413_00039"/>
<dbReference type="AlphaFoldDB" id="A0A1W1V5J2"/>
<organism evidence="1 2">
    <name type="scientific">Deinococcus hopiensis KR-140</name>
    <dbReference type="NCBI Taxonomy" id="695939"/>
    <lineage>
        <taxon>Bacteria</taxon>
        <taxon>Thermotogati</taxon>
        <taxon>Deinococcota</taxon>
        <taxon>Deinococci</taxon>
        <taxon>Deinococcales</taxon>
        <taxon>Deinococcaceae</taxon>
        <taxon>Deinococcus</taxon>
    </lineage>
</organism>
<evidence type="ECO:0000313" key="1">
    <source>
        <dbReference type="EMBL" id="SMB88420.1"/>
    </source>
</evidence>
<keyword evidence="2" id="KW-1185">Reference proteome</keyword>
<reference evidence="1 2" key="1">
    <citation type="submission" date="2017-04" db="EMBL/GenBank/DDBJ databases">
        <authorList>
            <person name="Afonso C.L."/>
            <person name="Miller P.J."/>
            <person name="Scott M.A."/>
            <person name="Spackman E."/>
            <person name="Goraichik I."/>
            <person name="Dimitrov K.M."/>
            <person name="Suarez D.L."/>
            <person name="Swayne D.E."/>
        </authorList>
    </citation>
    <scope>NUCLEOTIDE SEQUENCE [LARGE SCALE GENOMIC DNA]</scope>
    <source>
        <strain evidence="1 2">KR-140</strain>
    </source>
</reference>
<proteinExistence type="predicted"/>
<protein>
    <submittedName>
        <fullName evidence="1">Uncharacterized protein</fullName>
    </submittedName>
</protein>
<dbReference type="Proteomes" id="UP000192582">
    <property type="component" value="Unassembled WGS sequence"/>
</dbReference>
<sequence>MTTPAHERGRKLIQLYRRGVGGERENAGRLLATHLRAHDLTLYDLDPSLPVSQDVRALEAWRESAALLVKLGTPEQDEVLTQLVDAEDLTQAELERVLAATDLEKLVRLRAEGWAYSDALEAADFERAGQGLTPAEVLPHAGPLAERVRAALRERHGALTRPQRLLRAANPLTAHLFLGFVESVGGRGARLTEDGVSVRLSPDQLARVRTLMATYGEGLTQQALRQAEALALEKGREHP</sequence>
<gene>
    <name evidence="1" type="ORF">SAMN00790413_00039</name>
</gene>
<accession>A0A1W1V5J2</accession>
<name>A0A1W1V5J2_9DEIO</name>
<dbReference type="OrthoDB" id="64309at2"/>
<dbReference type="EMBL" id="FWWU01000009">
    <property type="protein sequence ID" value="SMB88420.1"/>
    <property type="molecule type" value="Genomic_DNA"/>
</dbReference>
<dbReference type="RefSeq" id="WP_084047785.1">
    <property type="nucleotide sequence ID" value="NZ_FWWU01000009.1"/>
</dbReference>
<evidence type="ECO:0000313" key="2">
    <source>
        <dbReference type="Proteomes" id="UP000192582"/>
    </source>
</evidence>